<proteinExistence type="predicted"/>
<evidence type="ECO:0000313" key="2">
    <source>
        <dbReference type="Proteomes" id="UP000502699"/>
    </source>
</evidence>
<evidence type="ECO:0000313" key="1">
    <source>
        <dbReference type="EMBL" id="QIK38288.1"/>
    </source>
</evidence>
<dbReference type="KEGG" id="cjap:GWK36_10200"/>
<accession>A0A6G7VEK9</accession>
<reference evidence="2" key="1">
    <citation type="submission" date="2020-01" db="EMBL/GenBank/DDBJ databases">
        <title>Caldichromatium gen. nov., sp. nov., a thermophilic purple sulfur bacterium member of the family Chromatiaceae isolated from Nakabusa hot spring, Japan.</title>
        <authorList>
            <person name="Saini M.K."/>
            <person name="Hanada S."/>
            <person name="Tank M."/>
        </authorList>
    </citation>
    <scope>NUCLEOTIDE SEQUENCE [LARGE SCALE GENOMIC DNA]</scope>
    <source>
        <strain evidence="2">No.7</strain>
    </source>
</reference>
<organism evidence="1 2">
    <name type="scientific">Caldichromatium japonicum</name>
    <dbReference type="NCBI Taxonomy" id="2699430"/>
    <lineage>
        <taxon>Bacteria</taxon>
        <taxon>Pseudomonadati</taxon>
        <taxon>Pseudomonadota</taxon>
        <taxon>Gammaproteobacteria</taxon>
        <taxon>Chromatiales</taxon>
        <taxon>Chromatiaceae</taxon>
        <taxon>Caldichromatium</taxon>
    </lineage>
</organism>
<dbReference type="Proteomes" id="UP000502699">
    <property type="component" value="Chromosome"/>
</dbReference>
<gene>
    <name evidence="1" type="ORF">GWK36_10200</name>
</gene>
<sequence>MPAENRRLLIAFESDLREINRQTINPAFAKLKLADLKPVMLMVAKARAQYLRALYDIALKAPDNTPSAADIERLTQLRHVYEELIKGSQALETAIEREYLDVDK</sequence>
<dbReference type="EMBL" id="CP048029">
    <property type="protein sequence ID" value="QIK38288.1"/>
    <property type="molecule type" value="Genomic_DNA"/>
</dbReference>
<keyword evidence="2" id="KW-1185">Reference proteome</keyword>
<name>A0A6G7VEK9_9GAMM</name>
<dbReference type="AlphaFoldDB" id="A0A6G7VEK9"/>
<protein>
    <submittedName>
        <fullName evidence="1">Uncharacterized protein</fullName>
    </submittedName>
</protein>
<dbReference type="RefSeq" id="WP_166271047.1">
    <property type="nucleotide sequence ID" value="NZ_CP048029.1"/>
</dbReference>